<dbReference type="AlphaFoldDB" id="A0A1E2SLD9"/>
<keyword evidence="1" id="KW-0472">Membrane</keyword>
<evidence type="ECO:0000313" key="3">
    <source>
        <dbReference type="Proteomes" id="UP000094426"/>
    </source>
</evidence>
<protein>
    <submittedName>
        <fullName evidence="2">Uncharacterized protein</fullName>
    </submittedName>
</protein>
<accession>A0A1E2SLD9</accession>
<organism evidence="2 3">
    <name type="scientific">Leifsonia xyli subsp. xyli</name>
    <dbReference type="NCBI Taxonomy" id="59736"/>
    <lineage>
        <taxon>Bacteria</taxon>
        <taxon>Bacillati</taxon>
        <taxon>Actinomycetota</taxon>
        <taxon>Actinomycetes</taxon>
        <taxon>Micrococcales</taxon>
        <taxon>Microbacteriaceae</taxon>
        <taxon>Leifsonia</taxon>
    </lineage>
</organism>
<reference evidence="2 3" key="1">
    <citation type="submission" date="2015-11" db="EMBL/GenBank/DDBJ databases">
        <authorList>
            <person name="Zhang Y."/>
            <person name="Guo Z."/>
        </authorList>
    </citation>
    <scope>NUCLEOTIDE SEQUENCE [LARGE SCALE GENOMIC DNA]</scope>
    <source>
        <strain evidence="3">gdw1</strain>
    </source>
</reference>
<dbReference type="Proteomes" id="UP000094426">
    <property type="component" value="Unassembled WGS sequence"/>
</dbReference>
<feature type="transmembrane region" description="Helical" evidence="1">
    <location>
        <begin position="44"/>
        <end position="77"/>
    </location>
</feature>
<feature type="transmembrane region" description="Helical" evidence="1">
    <location>
        <begin position="12"/>
        <end position="32"/>
    </location>
</feature>
<evidence type="ECO:0000313" key="2">
    <source>
        <dbReference type="EMBL" id="ODA90474.1"/>
    </source>
</evidence>
<evidence type="ECO:0000256" key="1">
    <source>
        <dbReference type="SAM" id="Phobius"/>
    </source>
</evidence>
<sequence length="107" mass="11621">MTQRTPKITLQAGIIVTAVGAVVLILSGDIVPNMVVFTEPSGQALLGIISILASTIRFIAIPLGCALIAAGLIMRYLRHLHDHPLRAPRHRNRAIAAQYGFVRKDRC</sequence>
<dbReference type="OrthoDB" id="9958611at2"/>
<dbReference type="EMBL" id="LNZG01000012">
    <property type="protein sequence ID" value="ODA90474.1"/>
    <property type="molecule type" value="Genomic_DNA"/>
</dbReference>
<keyword evidence="1" id="KW-0812">Transmembrane</keyword>
<comment type="caution">
    <text evidence="2">The sequence shown here is derived from an EMBL/GenBank/DDBJ whole genome shotgun (WGS) entry which is preliminary data.</text>
</comment>
<proteinExistence type="predicted"/>
<keyword evidence="1" id="KW-1133">Transmembrane helix</keyword>
<name>A0A1E2SLD9_LEIXY</name>
<dbReference type="RefSeq" id="WP_041767488.1">
    <property type="nucleotide sequence ID" value="NZ_LNZG01000012.1"/>
</dbReference>
<gene>
    <name evidence="2" type="ORF">ATY41_02300</name>
</gene>